<dbReference type="Proteomes" id="UP001375240">
    <property type="component" value="Unassembled WGS sequence"/>
</dbReference>
<keyword evidence="1" id="KW-0812">Transmembrane</keyword>
<sequence>MIPMQRPDTSTCTRTFQLILERSSSWRSRLDGASGWEEIHDIEYADATVDPGRFVFNEWFMETFIYQKISPLPVALYNLHTGDLIMFEEMDQIPTMALGSRKIDITAGYCSRLHPIKGVMDIHHLEFSSADASEYPIADRSRSYWFAVYDRTAVGYLSNSDLGRFIDAFSRWLVGGQYLPILLLEDLRAGRLYLRDWDIVKVGVWDGIKSVARGLKWLYWNVLLPVAVALYLFNLMFQGGSGGSASSQVHNATLPNDIDMQRMVERAVTDKLNADWALLSHKNLTARDSVRLSVRESEEQVTGKSRRYPKGMKRVYTKVYTHIETRRGG</sequence>
<name>A0AAV9UJL5_9PEZI</name>
<evidence type="ECO:0000313" key="3">
    <source>
        <dbReference type="Proteomes" id="UP001375240"/>
    </source>
</evidence>
<comment type="caution">
    <text evidence="2">The sequence shown here is derived from an EMBL/GenBank/DDBJ whole genome shotgun (WGS) entry which is preliminary data.</text>
</comment>
<evidence type="ECO:0000256" key="1">
    <source>
        <dbReference type="SAM" id="Phobius"/>
    </source>
</evidence>
<keyword evidence="3" id="KW-1185">Reference proteome</keyword>
<accession>A0AAV9UJL5</accession>
<organism evidence="2 3">
    <name type="scientific">Orbilia brochopaga</name>
    <dbReference type="NCBI Taxonomy" id="3140254"/>
    <lineage>
        <taxon>Eukaryota</taxon>
        <taxon>Fungi</taxon>
        <taxon>Dikarya</taxon>
        <taxon>Ascomycota</taxon>
        <taxon>Pezizomycotina</taxon>
        <taxon>Orbiliomycetes</taxon>
        <taxon>Orbiliales</taxon>
        <taxon>Orbiliaceae</taxon>
        <taxon>Orbilia</taxon>
    </lineage>
</organism>
<proteinExistence type="predicted"/>
<feature type="transmembrane region" description="Helical" evidence="1">
    <location>
        <begin position="217"/>
        <end position="237"/>
    </location>
</feature>
<gene>
    <name evidence="2" type="ORF">TWF696_008555</name>
</gene>
<dbReference type="AlphaFoldDB" id="A0AAV9UJL5"/>
<keyword evidence="1" id="KW-1133">Transmembrane helix</keyword>
<evidence type="ECO:0000313" key="2">
    <source>
        <dbReference type="EMBL" id="KAK6341482.1"/>
    </source>
</evidence>
<reference evidence="2 3" key="1">
    <citation type="submission" date="2019-10" db="EMBL/GenBank/DDBJ databases">
        <authorList>
            <person name="Palmer J.M."/>
        </authorList>
    </citation>
    <scope>NUCLEOTIDE SEQUENCE [LARGE SCALE GENOMIC DNA]</scope>
    <source>
        <strain evidence="2 3">TWF696</strain>
    </source>
</reference>
<protein>
    <submittedName>
        <fullName evidence="2">Uncharacterized protein</fullName>
    </submittedName>
</protein>
<dbReference type="EMBL" id="JAVHNQ010000007">
    <property type="protein sequence ID" value="KAK6341482.1"/>
    <property type="molecule type" value="Genomic_DNA"/>
</dbReference>
<keyword evidence="1" id="KW-0472">Membrane</keyword>